<dbReference type="Proteomes" id="UP001144805">
    <property type="component" value="Unassembled WGS sequence"/>
</dbReference>
<proteinExistence type="predicted"/>
<name>A0A9X3E0A1_9HYPH</name>
<evidence type="ECO:0000313" key="4">
    <source>
        <dbReference type="Proteomes" id="UP001144805"/>
    </source>
</evidence>
<evidence type="ECO:0000259" key="2">
    <source>
        <dbReference type="Pfam" id="PF12000"/>
    </source>
</evidence>
<feature type="domain" description="Glycosyl transferase family 4" evidence="2">
    <location>
        <begin position="25"/>
        <end position="192"/>
    </location>
</feature>
<dbReference type="Gene3D" id="3.40.50.2000">
    <property type="entry name" value="Glycogen Phosphorylase B"/>
    <property type="match status" value="2"/>
</dbReference>
<dbReference type="PANTHER" id="PTHR12526">
    <property type="entry name" value="GLYCOSYLTRANSFERASE"/>
    <property type="match status" value="1"/>
</dbReference>
<keyword evidence="4" id="KW-1185">Reference proteome</keyword>
<dbReference type="PANTHER" id="PTHR12526:SF622">
    <property type="entry name" value="GLYCOSYLTRANSFERASE (GROUP I)"/>
    <property type="match status" value="1"/>
</dbReference>
<evidence type="ECO:0000313" key="3">
    <source>
        <dbReference type="EMBL" id="MCX5568741.1"/>
    </source>
</evidence>
<dbReference type="SUPFAM" id="SSF53756">
    <property type="entry name" value="UDP-Glycosyltransferase/glycogen phosphorylase"/>
    <property type="match status" value="1"/>
</dbReference>
<protein>
    <submittedName>
        <fullName evidence="3">Glycosyltransferase family 4 protein</fullName>
    </submittedName>
</protein>
<dbReference type="CDD" id="cd03818">
    <property type="entry name" value="GT4_ExpC-like"/>
    <property type="match status" value="1"/>
</dbReference>
<dbReference type="InterPro" id="IPR022623">
    <property type="entry name" value="Glyco_trans_4"/>
</dbReference>
<reference evidence="3" key="1">
    <citation type="submission" date="2022-11" db="EMBL/GenBank/DDBJ databases">
        <title>Biodiversity and phylogenetic relationships of bacteria.</title>
        <authorList>
            <person name="Machado R.A.R."/>
            <person name="Bhat A."/>
            <person name="Loulou A."/>
            <person name="Kallel S."/>
        </authorList>
    </citation>
    <scope>NUCLEOTIDE SEQUENCE</scope>
    <source>
        <strain evidence="3">K-TC2</strain>
    </source>
</reference>
<comment type="caution">
    <text evidence="3">The sequence shown here is derived from an EMBL/GenBank/DDBJ whole genome shotgun (WGS) entry which is preliminary data.</text>
</comment>
<gene>
    <name evidence="3" type="ORF">OSH07_06020</name>
</gene>
<dbReference type="AlphaFoldDB" id="A0A9X3E0A1"/>
<sequence>MRVLFIHRRGVGQFEHLAANLAASGSEVTLITESVDRRLPGVRIVRHRAEPPPRPGVVQSSPLATTEHHVRIGMRVAETLEALVRAEGAPDIILGHIGWGSMMFVKDVVPRSPALGYCEFFYSAEGADVGFDPADVIDLDVRQRLRLRNAAQLVTLDAIEAGLSPTGWQRSRYPESTQRRIAICHDGIDVRRFRPDTGRGIALPDGRVIKAGDPIVTFAARDLEPYRGFPQAVKAAARVLERNKDAIFVFVGGNSNSYGASRRDGKTWKDAILEETPLDPQRVFFPGQVPHAILTRLFQISTAHIYLTYPFVLSWSVLEAMSCGALVIGSATPPVQEVIRHGQNGLLVPFFEPEALAETILDVLARPKAFVDLRRNARQTIIERYALDKCLTRQRSLMAQLLGASMRSVAAAG</sequence>
<dbReference type="EMBL" id="JAPKNK010000002">
    <property type="protein sequence ID" value="MCX5568741.1"/>
    <property type="molecule type" value="Genomic_DNA"/>
</dbReference>
<accession>A0A9X3E0A1</accession>
<evidence type="ECO:0000259" key="1">
    <source>
        <dbReference type="Pfam" id="PF00534"/>
    </source>
</evidence>
<organism evidence="3 4">
    <name type="scientific">Kaistia nematophila</name>
    <dbReference type="NCBI Taxonomy" id="2994654"/>
    <lineage>
        <taxon>Bacteria</taxon>
        <taxon>Pseudomonadati</taxon>
        <taxon>Pseudomonadota</taxon>
        <taxon>Alphaproteobacteria</taxon>
        <taxon>Hyphomicrobiales</taxon>
        <taxon>Kaistiaceae</taxon>
        <taxon>Kaistia</taxon>
    </lineage>
</organism>
<feature type="domain" description="Glycosyl transferase family 1" evidence="1">
    <location>
        <begin position="211"/>
        <end position="379"/>
    </location>
</feature>
<dbReference type="InterPro" id="IPR001296">
    <property type="entry name" value="Glyco_trans_1"/>
</dbReference>
<dbReference type="Pfam" id="PF12000">
    <property type="entry name" value="Glyco_trans_4_3"/>
    <property type="match status" value="1"/>
</dbReference>
<dbReference type="RefSeq" id="WP_266337709.1">
    <property type="nucleotide sequence ID" value="NZ_JAPKNK010000002.1"/>
</dbReference>
<dbReference type="Pfam" id="PF00534">
    <property type="entry name" value="Glycos_transf_1"/>
    <property type="match status" value="1"/>
</dbReference>
<dbReference type="GO" id="GO:0016757">
    <property type="term" value="F:glycosyltransferase activity"/>
    <property type="evidence" value="ECO:0007669"/>
    <property type="project" value="InterPro"/>
</dbReference>